<evidence type="ECO:0000313" key="10">
    <source>
        <dbReference type="Proteomes" id="UP000192731"/>
    </source>
</evidence>
<organism evidence="9 10">
    <name type="scientific">Desulfonispora thiosulfatigenes DSM 11270</name>
    <dbReference type="NCBI Taxonomy" id="656914"/>
    <lineage>
        <taxon>Bacteria</taxon>
        <taxon>Bacillati</taxon>
        <taxon>Bacillota</taxon>
        <taxon>Clostridia</taxon>
        <taxon>Eubacteriales</taxon>
        <taxon>Peptococcaceae</taxon>
        <taxon>Desulfonispora</taxon>
    </lineage>
</organism>
<keyword evidence="6 7" id="KW-0749">Sporulation</keyword>
<evidence type="ECO:0000256" key="6">
    <source>
        <dbReference type="ARBA" id="ARBA00022969"/>
    </source>
</evidence>
<keyword evidence="4 7" id="KW-0418">Kinase</keyword>
<evidence type="ECO:0000256" key="7">
    <source>
        <dbReference type="HAMAP-Rule" id="MF_00637"/>
    </source>
</evidence>
<accession>A0A1W1VNU8</accession>
<dbReference type="STRING" id="656914.SAMN00017405_0321"/>
<keyword evidence="1 7" id="KW-0723">Serine/threonine-protein kinase</keyword>
<keyword evidence="5 7" id="KW-0067">ATP-binding</keyword>
<evidence type="ECO:0000256" key="5">
    <source>
        <dbReference type="ARBA" id="ARBA00022840"/>
    </source>
</evidence>
<dbReference type="GO" id="GO:0004674">
    <property type="term" value="F:protein serine/threonine kinase activity"/>
    <property type="evidence" value="ECO:0007669"/>
    <property type="project" value="UniProtKB-KW"/>
</dbReference>
<reference evidence="9 10" key="1">
    <citation type="submission" date="2017-04" db="EMBL/GenBank/DDBJ databases">
        <authorList>
            <person name="Afonso C.L."/>
            <person name="Miller P.J."/>
            <person name="Scott M.A."/>
            <person name="Spackman E."/>
            <person name="Goraichik I."/>
            <person name="Dimitrov K.M."/>
            <person name="Suarez D.L."/>
            <person name="Swayne D.E."/>
        </authorList>
    </citation>
    <scope>NUCLEOTIDE SEQUENCE [LARGE SCALE GENOMIC DNA]</scope>
    <source>
        <strain evidence="9 10">DSM 11270</strain>
    </source>
</reference>
<dbReference type="PANTHER" id="PTHR35526:SF3">
    <property type="entry name" value="ANTI-SIGMA-F FACTOR RSBW"/>
    <property type="match status" value="1"/>
</dbReference>
<name>A0A1W1VNU8_DESTI</name>
<dbReference type="Pfam" id="PF13581">
    <property type="entry name" value="HATPase_c_2"/>
    <property type="match status" value="1"/>
</dbReference>
<dbReference type="HAMAP" id="MF_00637">
    <property type="entry name" value="Anti_sigma_F"/>
    <property type="match status" value="1"/>
</dbReference>
<dbReference type="EMBL" id="FWWT01000022">
    <property type="protein sequence ID" value="SMB95052.1"/>
    <property type="molecule type" value="Genomic_DNA"/>
</dbReference>
<dbReference type="OrthoDB" id="9768808at2"/>
<dbReference type="NCBIfam" id="TIGR01925">
    <property type="entry name" value="spIIAB"/>
    <property type="match status" value="1"/>
</dbReference>
<dbReference type="Proteomes" id="UP000192731">
    <property type="component" value="Unassembled WGS sequence"/>
</dbReference>
<proteinExistence type="inferred from homology"/>
<evidence type="ECO:0000259" key="8">
    <source>
        <dbReference type="SMART" id="SM00387"/>
    </source>
</evidence>
<dbReference type="GO" id="GO:0030435">
    <property type="term" value="P:sporulation resulting in formation of a cellular spore"/>
    <property type="evidence" value="ECO:0007669"/>
    <property type="project" value="UniProtKB-KW"/>
</dbReference>
<feature type="domain" description="Histidine kinase/HSP90-like ATPase" evidence="8">
    <location>
        <begin position="39"/>
        <end position="142"/>
    </location>
</feature>
<dbReference type="SMART" id="SM00387">
    <property type="entry name" value="HATPase_c"/>
    <property type="match status" value="1"/>
</dbReference>
<evidence type="ECO:0000256" key="3">
    <source>
        <dbReference type="ARBA" id="ARBA00022741"/>
    </source>
</evidence>
<dbReference type="AlphaFoldDB" id="A0A1W1VNU8"/>
<comment type="catalytic activity">
    <reaction evidence="7">
        <text>L-threonyl-[protein] + ATP = O-phospho-L-threonyl-[protein] + ADP + H(+)</text>
        <dbReference type="Rhea" id="RHEA:46608"/>
        <dbReference type="Rhea" id="RHEA-COMP:11060"/>
        <dbReference type="Rhea" id="RHEA-COMP:11605"/>
        <dbReference type="ChEBI" id="CHEBI:15378"/>
        <dbReference type="ChEBI" id="CHEBI:30013"/>
        <dbReference type="ChEBI" id="CHEBI:30616"/>
        <dbReference type="ChEBI" id="CHEBI:61977"/>
        <dbReference type="ChEBI" id="CHEBI:456216"/>
        <dbReference type="EC" id="2.7.11.1"/>
    </reaction>
</comment>
<comment type="catalytic activity">
    <reaction evidence="7">
        <text>L-seryl-[protein] + ATP = O-phospho-L-seryl-[protein] + ADP + H(+)</text>
        <dbReference type="Rhea" id="RHEA:17989"/>
        <dbReference type="Rhea" id="RHEA-COMP:9863"/>
        <dbReference type="Rhea" id="RHEA-COMP:11604"/>
        <dbReference type="ChEBI" id="CHEBI:15378"/>
        <dbReference type="ChEBI" id="CHEBI:29999"/>
        <dbReference type="ChEBI" id="CHEBI:30616"/>
        <dbReference type="ChEBI" id="CHEBI:83421"/>
        <dbReference type="ChEBI" id="CHEBI:456216"/>
        <dbReference type="EC" id="2.7.11.1"/>
    </reaction>
</comment>
<evidence type="ECO:0000256" key="2">
    <source>
        <dbReference type="ARBA" id="ARBA00022679"/>
    </source>
</evidence>
<keyword evidence="2 7" id="KW-0808">Transferase</keyword>
<dbReference type="InterPro" id="IPR050267">
    <property type="entry name" value="Anti-sigma-factor_SerPK"/>
</dbReference>
<comment type="function">
    <text evidence="7">Binds to sigma F and blocks its ability to form an RNA polymerase holoenzyme (E-sigma F). Phosphorylates SpoIIAA on a serine residue. This phosphorylation may enable SpoIIAA to act as an anti-anti-sigma factor that counteracts SpoIIAB and thus releases sigma F from inhibition.</text>
</comment>
<keyword evidence="3 7" id="KW-0547">Nucleotide-binding</keyword>
<evidence type="ECO:0000256" key="1">
    <source>
        <dbReference type="ARBA" id="ARBA00022527"/>
    </source>
</evidence>
<dbReference type="Gene3D" id="3.30.565.10">
    <property type="entry name" value="Histidine kinase-like ATPase, C-terminal domain"/>
    <property type="match status" value="1"/>
</dbReference>
<dbReference type="GO" id="GO:0005524">
    <property type="term" value="F:ATP binding"/>
    <property type="evidence" value="ECO:0007669"/>
    <property type="project" value="UniProtKB-KW"/>
</dbReference>
<dbReference type="InterPro" id="IPR003594">
    <property type="entry name" value="HATPase_dom"/>
</dbReference>
<dbReference type="GO" id="GO:0030436">
    <property type="term" value="P:asexual sporulation"/>
    <property type="evidence" value="ECO:0007669"/>
    <property type="project" value="UniProtKB-UniRule"/>
</dbReference>
<keyword evidence="10" id="KW-1185">Reference proteome</keyword>
<dbReference type="PANTHER" id="PTHR35526">
    <property type="entry name" value="ANTI-SIGMA-F FACTOR RSBW-RELATED"/>
    <property type="match status" value="1"/>
</dbReference>
<dbReference type="EC" id="2.7.11.1" evidence="7"/>
<protein>
    <recommendedName>
        <fullName evidence="7">Anti-sigma F factor</fullName>
        <ecNumber evidence="7">2.7.11.1</ecNumber>
    </recommendedName>
    <alternativeName>
        <fullName evidence="7">Stage II sporulation protein AB</fullName>
    </alternativeName>
</protein>
<comment type="similarity">
    <text evidence="7">Belongs to the anti-sigma-factor family.</text>
</comment>
<evidence type="ECO:0000256" key="4">
    <source>
        <dbReference type="ARBA" id="ARBA00022777"/>
    </source>
</evidence>
<dbReference type="GO" id="GO:0106310">
    <property type="term" value="F:protein serine kinase activity"/>
    <property type="evidence" value="ECO:0007669"/>
    <property type="project" value="RHEA"/>
</dbReference>
<sequence length="151" mass="16460">MTEKTMNHVKIEFSSLPENVSLARVLIASLVAQIDTTLNDLEEVKVAVSEAVSNSIIHGYQNKPDGMVKLEVFIKDGILDITIEDSGIGIENVEEAMTPMFSTIPERMGLGFAFMKSFMDSVSVNSSLDQGTKVSLRKKIISDSSCALMAK</sequence>
<dbReference type="GO" id="GO:0016989">
    <property type="term" value="F:sigma factor antagonist activity"/>
    <property type="evidence" value="ECO:0007669"/>
    <property type="project" value="InterPro"/>
</dbReference>
<dbReference type="InterPro" id="IPR010194">
    <property type="entry name" value="Anti-sigma_F"/>
</dbReference>
<dbReference type="RefSeq" id="WP_144015905.1">
    <property type="nucleotide sequence ID" value="NZ_FWWT01000022.1"/>
</dbReference>
<gene>
    <name evidence="7" type="primary">spoIIAB</name>
    <name evidence="9" type="ORF">SAMN00017405_0321</name>
</gene>
<dbReference type="GO" id="GO:0042174">
    <property type="term" value="P:negative regulation of sporulation resulting in formation of a cellular spore"/>
    <property type="evidence" value="ECO:0007669"/>
    <property type="project" value="InterPro"/>
</dbReference>
<evidence type="ECO:0000313" key="9">
    <source>
        <dbReference type="EMBL" id="SMB95052.1"/>
    </source>
</evidence>
<dbReference type="InterPro" id="IPR036890">
    <property type="entry name" value="HATPase_C_sf"/>
</dbReference>
<dbReference type="SUPFAM" id="SSF55874">
    <property type="entry name" value="ATPase domain of HSP90 chaperone/DNA topoisomerase II/histidine kinase"/>
    <property type="match status" value="1"/>
</dbReference>